<reference evidence="1" key="2">
    <citation type="journal article" date="2015" name="Fish Shellfish Immunol.">
        <title>Early steps in the European eel (Anguilla anguilla)-Vibrio vulnificus interaction in the gills: Role of the RtxA13 toxin.</title>
        <authorList>
            <person name="Callol A."/>
            <person name="Pajuelo D."/>
            <person name="Ebbesson L."/>
            <person name="Teles M."/>
            <person name="MacKenzie S."/>
            <person name="Amaro C."/>
        </authorList>
    </citation>
    <scope>NUCLEOTIDE SEQUENCE</scope>
</reference>
<name>A0A0E9T8X9_ANGAN</name>
<organism evidence="1">
    <name type="scientific">Anguilla anguilla</name>
    <name type="common">European freshwater eel</name>
    <name type="synonym">Muraena anguilla</name>
    <dbReference type="NCBI Taxonomy" id="7936"/>
    <lineage>
        <taxon>Eukaryota</taxon>
        <taxon>Metazoa</taxon>
        <taxon>Chordata</taxon>
        <taxon>Craniata</taxon>
        <taxon>Vertebrata</taxon>
        <taxon>Euteleostomi</taxon>
        <taxon>Actinopterygii</taxon>
        <taxon>Neopterygii</taxon>
        <taxon>Teleostei</taxon>
        <taxon>Anguilliformes</taxon>
        <taxon>Anguillidae</taxon>
        <taxon>Anguilla</taxon>
    </lineage>
</organism>
<accession>A0A0E9T8X9</accession>
<sequence>MIKGFFFSRQQEHERIISWGRLENLVKMTKLVLRC</sequence>
<evidence type="ECO:0000313" key="1">
    <source>
        <dbReference type="EMBL" id="JAH49857.1"/>
    </source>
</evidence>
<dbReference type="AlphaFoldDB" id="A0A0E9T8X9"/>
<proteinExistence type="predicted"/>
<reference evidence="1" key="1">
    <citation type="submission" date="2014-11" db="EMBL/GenBank/DDBJ databases">
        <authorList>
            <person name="Amaro Gonzalez C."/>
        </authorList>
    </citation>
    <scope>NUCLEOTIDE SEQUENCE</scope>
</reference>
<dbReference type="EMBL" id="GBXM01058720">
    <property type="protein sequence ID" value="JAH49857.1"/>
    <property type="molecule type" value="Transcribed_RNA"/>
</dbReference>
<protein>
    <submittedName>
        <fullName evidence="1">Uncharacterized protein</fullName>
    </submittedName>
</protein>